<proteinExistence type="predicted"/>
<dbReference type="AlphaFoldDB" id="A0A813KBG7"/>
<dbReference type="Proteomes" id="UP000654075">
    <property type="component" value="Unassembled WGS sequence"/>
</dbReference>
<sequence length="103" mass="10861">DIDTLLQRGEALMHRAAGLGMTASSAAVRASILAPTHHSGHVPSPYGPSPVGYPGSMAYGSLHPQQHLQQQQQHNHHLAGYPAAAAQMHQAQAYPHYGAGLVQ</sequence>
<gene>
    <name evidence="2" type="ORF">PGLA1383_LOCUS55936</name>
    <name evidence="3" type="ORF">PGLA2088_LOCUS29519</name>
</gene>
<evidence type="ECO:0000313" key="4">
    <source>
        <dbReference type="Proteomes" id="UP000626109"/>
    </source>
</evidence>
<name>A0A813KBG7_POLGL</name>
<evidence type="ECO:0000313" key="5">
    <source>
        <dbReference type="Proteomes" id="UP000654075"/>
    </source>
</evidence>
<keyword evidence="5" id="KW-1185">Reference proteome</keyword>
<dbReference type="Proteomes" id="UP000626109">
    <property type="component" value="Unassembled WGS sequence"/>
</dbReference>
<accession>A0A813KBG7</accession>
<reference evidence="3" key="1">
    <citation type="submission" date="2021-02" db="EMBL/GenBank/DDBJ databases">
        <authorList>
            <person name="Dougan E. K."/>
            <person name="Rhodes N."/>
            <person name="Thang M."/>
            <person name="Chan C."/>
        </authorList>
    </citation>
    <scope>NUCLEOTIDE SEQUENCE</scope>
</reference>
<comment type="caution">
    <text evidence="3">The sequence shown here is derived from an EMBL/GenBank/DDBJ whole genome shotgun (WGS) entry which is preliminary data.</text>
</comment>
<protein>
    <submittedName>
        <fullName evidence="3">Uncharacterized protein</fullName>
    </submittedName>
</protein>
<organism evidence="3 4">
    <name type="scientific">Polarella glacialis</name>
    <name type="common">Dinoflagellate</name>
    <dbReference type="NCBI Taxonomy" id="89957"/>
    <lineage>
        <taxon>Eukaryota</taxon>
        <taxon>Sar</taxon>
        <taxon>Alveolata</taxon>
        <taxon>Dinophyceae</taxon>
        <taxon>Suessiales</taxon>
        <taxon>Suessiaceae</taxon>
        <taxon>Polarella</taxon>
    </lineage>
</organism>
<evidence type="ECO:0000313" key="3">
    <source>
        <dbReference type="EMBL" id="CAE8695733.1"/>
    </source>
</evidence>
<evidence type="ECO:0000256" key="1">
    <source>
        <dbReference type="SAM" id="MobiDB-lite"/>
    </source>
</evidence>
<dbReference type="EMBL" id="CAJNNV010032853">
    <property type="protein sequence ID" value="CAE8641222.1"/>
    <property type="molecule type" value="Genomic_DNA"/>
</dbReference>
<evidence type="ECO:0000313" key="2">
    <source>
        <dbReference type="EMBL" id="CAE8641222.1"/>
    </source>
</evidence>
<dbReference type="EMBL" id="CAJNNW010028357">
    <property type="protein sequence ID" value="CAE8695733.1"/>
    <property type="molecule type" value="Genomic_DNA"/>
</dbReference>
<feature type="region of interest" description="Disordered" evidence="1">
    <location>
        <begin position="64"/>
        <end position="84"/>
    </location>
</feature>
<feature type="non-terminal residue" evidence="3">
    <location>
        <position position="103"/>
    </location>
</feature>